<sequence length="163" mass="19045">MDFYKYQKPVGKIEDISALRDEFITIFDTKNRQEIVLFCLSLAQHLIDFTKFEPCDEMLLAFEAMKEWLDGKTNYHKARNISFQISRLAKEEIDVAKVKFYRTMAQIAASPHTKFHGLWATDFAITLINKMYPNDVEAVRKEREKHIALLKVSCFSNDKALKS</sequence>
<dbReference type="EMBL" id="CDOG01000005">
    <property type="protein sequence ID" value="CEN35605.1"/>
    <property type="molecule type" value="Genomic_DNA"/>
</dbReference>
<dbReference type="Pfam" id="PF21805">
    <property type="entry name" value="Imm5_like"/>
    <property type="match status" value="1"/>
</dbReference>
<protein>
    <recommendedName>
        <fullName evidence="1">Imm-5-like domain-containing protein</fullName>
    </recommendedName>
</protein>
<evidence type="ECO:0000313" key="3">
    <source>
        <dbReference type="Proteomes" id="UP000038083"/>
    </source>
</evidence>
<gene>
    <name evidence="2" type="ORF">CCYN74_130079</name>
</gene>
<dbReference type="Proteomes" id="UP000038083">
    <property type="component" value="Unassembled WGS sequence"/>
</dbReference>
<proteinExistence type="predicted"/>
<organism evidence="2 3">
    <name type="scientific">Capnocytophaga cynodegmi</name>
    <dbReference type="NCBI Taxonomy" id="28189"/>
    <lineage>
        <taxon>Bacteria</taxon>
        <taxon>Pseudomonadati</taxon>
        <taxon>Bacteroidota</taxon>
        <taxon>Flavobacteriia</taxon>
        <taxon>Flavobacteriales</taxon>
        <taxon>Flavobacteriaceae</taxon>
        <taxon>Capnocytophaga</taxon>
    </lineage>
</organism>
<evidence type="ECO:0000259" key="1">
    <source>
        <dbReference type="Pfam" id="PF21805"/>
    </source>
</evidence>
<name>A0A0B7H8C1_9FLAO</name>
<dbReference type="AlphaFoldDB" id="A0A0B7H8C1"/>
<feature type="domain" description="Imm-5-like" evidence="1">
    <location>
        <begin position="27"/>
        <end position="151"/>
    </location>
</feature>
<dbReference type="OrthoDB" id="2222991at2"/>
<evidence type="ECO:0000313" key="2">
    <source>
        <dbReference type="EMBL" id="CEN35605.1"/>
    </source>
</evidence>
<reference evidence="2 3" key="1">
    <citation type="submission" date="2015-01" db="EMBL/GenBank/DDBJ databases">
        <authorList>
            <person name="Xiang T."/>
            <person name="Song Y."/>
            <person name="Huang L."/>
            <person name="Wang B."/>
            <person name="Wu P."/>
        </authorList>
    </citation>
    <scope>NUCLEOTIDE SEQUENCE [LARGE SCALE GENOMIC DNA]</scope>
    <source>
        <strain evidence="2 3">Ccy74</strain>
    </source>
</reference>
<dbReference type="InterPro" id="IPR048667">
    <property type="entry name" value="Imm5-like"/>
</dbReference>
<accession>A0A0B7H8C1</accession>
<dbReference type="RefSeq" id="WP_041995957.1">
    <property type="nucleotide sequence ID" value="NZ_CDOG01000005.1"/>
</dbReference>